<dbReference type="Proteomes" id="UP000663868">
    <property type="component" value="Unassembled WGS sequence"/>
</dbReference>
<dbReference type="Gene3D" id="2.30.110.10">
    <property type="entry name" value="Electron Transport, Fmn-binding Protein, Chain A"/>
    <property type="match status" value="1"/>
</dbReference>
<evidence type="ECO:0000313" key="4">
    <source>
        <dbReference type="Proteomes" id="UP000663860"/>
    </source>
</evidence>
<dbReference type="EMBL" id="CAJNOE010000158">
    <property type="protein sequence ID" value="CAF0992660.1"/>
    <property type="molecule type" value="Genomic_DNA"/>
</dbReference>
<sequence>MNRLVKSLFKPTLFQFQNATLISRQSFAFASTTNDDKTKKLFELIKDIRYAMITTTESDHSLRARPMASRQADDWDGTLWFFTKKSSPKVKEAKQNYDQVNVSFSDPNKMSFVSVSGKAELVDDKDKLKELWSSYLKVFFPQGLNDPDLALLKVIVNYGEYWDSPSNTMVQLYAMAKAAVTKNPKALGENKKVDIKN</sequence>
<dbReference type="PANTHER" id="PTHR34818:SF1">
    <property type="entry name" value="PROTEIN BLI-3"/>
    <property type="match status" value="1"/>
</dbReference>
<gene>
    <name evidence="2" type="ORF">IZO911_LOCUS17193</name>
    <name evidence="3" type="ORF">KXQ929_LOCUS15158</name>
</gene>
<organism evidence="2 4">
    <name type="scientific">Adineta steineri</name>
    <dbReference type="NCBI Taxonomy" id="433720"/>
    <lineage>
        <taxon>Eukaryota</taxon>
        <taxon>Metazoa</taxon>
        <taxon>Spiralia</taxon>
        <taxon>Gnathifera</taxon>
        <taxon>Rotifera</taxon>
        <taxon>Eurotatoria</taxon>
        <taxon>Bdelloidea</taxon>
        <taxon>Adinetida</taxon>
        <taxon>Adinetidae</taxon>
        <taxon>Adineta</taxon>
    </lineage>
</organism>
<dbReference type="SUPFAM" id="SSF50475">
    <property type="entry name" value="FMN-binding split barrel"/>
    <property type="match status" value="1"/>
</dbReference>
<dbReference type="PANTHER" id="PTHR34818">
    <property type="entry name" value="PROTEIN BLI-3"/>
    <property type="match status" value="1"/>
</dbReference>
<dbReference type="EMBL" id="CAJOBB010000867">
    <property type="protein sequence ID" value="CAF3767342.1"/>
    <property type="molecule type" value="Genomic_DNA"/>
</dbReference>
<protein>
    <recommendedName>
        <fullName evidence="1">General stress protein FMN-binding split barrel domain-containing protein</fullName>
    </recommendedName>
</protein>
<comment type="caution">
    <text evidence="2">The sequence shown here is derived from an EMBL/GenBank/DDBJ whole genome shotgun (WGS) entry which is preliminary data.</text>
</comment>
<dbReference type="InterPro" id="IPR038725">
    <property type="entry name" value="YdaG_split_barrel_FMN-bd"/>
</dbReference>
<dbReference type="Pfam" id="PF16242">
    <property type="entry name" value="Pyrid_ox_like"/>
    <property type="match status" value="1"/>
</dbReference>
<accession>A0A814G2I2</accession>
<dbReference type="AlphaFoldDB" id="A0A814G2I2"/>
<evidence type="ECO:0000313" key="3">
    <source>
        <dbReference type="EMBL" id="CAF3767342.1"/>
    </source>
</evidence>
<feature type="domain" description="General stress protein FMN-binding split barrel" evidence="1">
    <location>
        <begin position="36"/>
        <end position="183"/>
    </location>
</feature>
<evidence type="ECO:0000259" key="1">
    <source>
        <dbReference type="Pfam" id="PF16242"/>
    </source>
</evidence>
<reference evidence="2" key="1">
    <citation type="submission" date="2021-02" db="EMBL/GenBank/DDBJ databases">
        <authorList>
            <person name="Nowell W R."/>
        </authorList>
    </citation>
    <scope>NUCLEOTIDE SEQUENCE</scope>
</reference>
<dbReference type="InterPro" id="IPR012349">
    <property type="entry name" value="Split_barrel_FMN-bd"/>
</dbReference>
<name>A0A814G2I2_9BILA</name>
<proteinExistence type="predicted"/>
<dbReference type="Proteomes" id="UP000663860">
    <property type="component" value="Unassembled WGS sequence"/>
</dbReference>
<dbReference type="InterPro" id="IPR052917">
    <property type="entry name" value="Stress-Dev_Protein"/>
</dbReference>
<evidence type="ECO:0000313" key="2">
    <source>
        <dbReference type="EMBL" id="CAF0992660.1"/>
    </source>
</evidence>